<sequence>MDYFGTAHIFRAETGLSIIAAREEEVYFTWLQEGKPARSAKELFLLEWSEERNGTFALKVSLLNGLAEDSRQRQFERIVASIHQHLSHPPAPFRITPKDGFILVQQVHQRSDGKIGYGFYPYAEDEQGRWRDQLSVGLWMYHFGLFYEGIRRVYPLPLKGFEDFDPTGLNLIGQPEWNAILQHWTELADSNPSSAEMIQYVSQWTRSALSCVDTIAIQGNL</sequence>
<protein>
    <submittedName>
        <fullName evidence="1">Uncharacterized protein</fullName>
    </submittedName>
</protein>
<dbReference type="EMBL" id="JABMKX010000006">
    <property type="protein sequence ID" value="NQX46110.1"/>
    <property type="molecule type" value="Genomic_DNA"/>
</dbReference>
<name>A0ABX2DN95_9BACL</name>
<gene>
    <name evidence="1" type="ORF">HQN87_12275</name>
</gene>
<evidence type="ECO:0000313" key="1">
    <source>
        <dbReference type="EMBL" id="NQX46110.1"/>
    </source>
</evidence>
<evidence type="ECO:0000313" key="2">
    <source>
        <dbReference type="Proteomes" id="UP000711047"/>
    </source>
</evidence>
<accession>A0ABX2DN95</accession>
<dbReference type="RefSeq" id="WP_216857265.1">
    <property type="nucleotide sequence ID" value="NZ_JABMKX010000006.1"/>
</dbReference>
<organism evidence="1 2">
    <name type="scientific">Paenibacillus tritici</name>
    <dbReference type="NCBI Taxonomy" id="1873425"/>
    <lineage>
        <taxon>Bacteria</taxon>
        <taxon>Bacillati</taxon>
        <taxon>Bacillota</taxon>
        <taxon>Bacilli</taxon>
        <taxon>Bacillales</taxon>
        <taxon>Paenibacillaceae</taxon>
        <taxon>Paenibacillus</taxon>
    </lineage>
</organism>
<proteinExistence type="predicted"/>
<reference evidence="1 2" key="1">
    <citation type="submission" date="2020-05" db="EMBL/GenBank/DDBJ databases">
        <title>Paenibacillus glebae, sp. nov., Paenibacillus humi sp. nov., Paenibacillus pedi sp. nov., Paenibacillus terrestris sp. nov. and Paenibacillus terricola sp. nov., isolated from a forest top soil sample.</title>
        <authorList>
            <person name="Qi S."/>
            <person name="Carlier A."/>
            <person name="Cnockaert M."/>
            <person name="Vandamme P."/>
        </authorList>
    </citation>
    <scope>NUCLEOTIDE SEQUENCE [LARGE SCALE GENOMIC DNA]</scope>
    <source>
        <strain evidence="1 2">LMG 29502</strain>
    </source>
</reference>
<keyword evidence="2" id="KW-1185">Reference proteome</keyword>
<dbReference type="Proteomes" id="UP000711047">
    <property type="component" value="Unassembled WGS sequence"/>
</dbReference>
<comment type="caution">
    <text evidence="1">The sequence shown here is derived from an EMBL/GenBank/DDBJ whole genome shotgun (WGS) entry which is preliminary data.</text>
</comment>